<feature type="signal peptide" evidence="6">
    <location>
        <begin position="1"/>
        <end position="18"/>
    </location>
</feature>
<keyword evidence="8" id="KW-1185">Reference proteome</keyword>
<evidence type="ECO:0000256" key="3">
    <source>
        <dbReference type="ARBA" id="ARBA00043969"/>
    </source>
</evidence>
<dbReference type="InterPro" id="IPR007836">
    <property type="entry name" value="Ribosomal_eS32"/>
</dbReference>
<dbReference type="GO" id="GO:0006412">
    <property type="term" value="P:translation"/>
    <property type="evidence" value="ECO:0007669"/>
    <property type="project" value="InterPro"/>
</dbReference>
<keyword evidence="1 4" id="KW-0689">Ribosomal protein</keyword>
<gene>
    <name evidence="7" type="ORF">AURDEDRAFT_174384</name>
</gene>
<organism evidence="7 8">
    <name type="scientific">Auricularia subglabra (strain TFB-10046 / SS5)</name>
    <name type="common">White-rot fungus</name>
    <name type="synonym">Auricularia delicata (strain TFB10046)</name>
    <dbReference type="NCBI Taxonomy" id="717982"/>
    <lineage>
        <taxon>Eukaryota</taxon>
        <taxon>Fungi</taxon>
        <taxon>Dikarya</taxon>
        <taxon>Basidiomycota</taxon>
        <taxon>Agaricomycotina</taxon>
        <taxon>Agaricomycetes</taxon>
        <taxon>Auriculariales</taxon>
        <taxon>Auriculariaceae</taxon>
        <taxon>Auricularia</taxon>
    </lineage>
</organism>
<evidence type="ECO:0000313" key="7">
    <source>
        <dbReference type="EMBL" id="EJD36516.1"/>
    </source>
</evidence>
<keyword evidence="6" id="KW-0732">Signal</keyword>
<dbReference type="GO" id="GO:0003735">
    <property type="term" value="F:structural constituent of ribosome"/>
    <property type="evidence" value="ECO:0007669"/>
    <property type="project" value="UniProtKB-UniRule"/>
</dbReference>
<dbReference type="Pfam" id="PF05162">
    <property type="entry name" value="Ribosomal_L41"/>
    <property type="match status" value="1"/>
</dbReference>
<evidence type="ECO:0000256" key="2">
    <source>
        <dbReference type="ARBA" id="ARBA00023274"/>
    </source>
</evidence>
<comment type="subunit">
    <text evidence="4">Component of the large ribosomal subunit.</text>
</comment>
<dbReference type="KEGG" id="adl:AURDEDRAFT_174384"/>
<evidence type="ECO:0000256" key="5">
    <source>
        <dbReference type="SAM" id="MobiDB-lite"/>
    </source>
</evidence>
<feature type="region of interest" description="Disordered" evidence="5">
    <location>
        <begin position="81"/>
        <end position="102"/>
    </location>
</feature>
<dbReference type="EMBL" id="JH687859">
    <property type="protein sequence ID" value="EJD36516.1"/>
    <property type="molecule type" value="Genomic_DNA"/>
</dbReference>
<name>J0D9N8_AURST</name>
<dbReference type="InParanoid" id="J0D9N8"/>
<dbReference type="AlphaFoldDB" id="J0D9N8"/>
<comment type="similarity">
    <text evidence="3 4">Belongs to the eukaryotic ribosomal protein eS32 family.</text>
</comment>
<evidence type="ECO:0000256" key="1">
    <source>
        <dbReference type="ARBA" id="ARBA00022980"/>
    </source>
</evidence>
<sequence length="146" mass="16421">MRFNVAAVLVALTALAVAKPGANVLVARQVGDPCSDAFDGFRDCICNVILNPLLALQCFNVLTGTLRGIEMREKWKKKRSRRLRRKRRKMRARSITSPPHATNAQVKPRYVVCTSFQSFFKLVNRFILPAVREPVPCCPSPEEHAT</sequence>
<evidence type="ECO:0000256" key="6">
    <source>
        <dbReference type="SAM" id="SignalP"/>
    </source>
</evidence>
<reference evidence="8" key="1">
    <citation type="journal article" date="2012" name="Science">
        <title>The Paleozoic origin of enzymatic lignin decomposition reconstructed from 31 fungal genomes.</title>
        <authorList>
            <person name="Floudas D."/>
            <person name="Binder M."/>
            <person name="Riley R."/>
            <person name="Barry K."/>
            <person name="Blanchette R.A."/>
            <person name="Henrissat B."/>
            <person name="Martinez A.T."/>
            <person name="Otillar R."/>
            <person name="Spatafora J.W."/>
            <person name="Yadav J.S."/>
            <person name="Aerts A."/>
            <person name="Benoit I."/>
            <person name="Boyd A."/>
            <person name="Carlson A."/>
            <person name="Copeland A."/>
            <person name="Coutinho P.M."/>
            <person name="de Vries R.P."/>
            <person name="Ferreira P."/>
            <person name="Findley K."/>
            <person name="Foster B."/>
            <person name="Gaskell J."/>
            <person name="Glotzer D."/>
            <person name="Gorecki P."/>
            <person name="Heitman J."/>
            <person name="Hesse C."/>
            <person name="Hori C."/>
            <person name="Igarashi K."/>
            <person name="Jurgens J.A."/>
            <person name="Kallen N."/>
            <person name="Kersten P."/>
            <person name="Kohler A."/>
            <person name="Kuees U."/>
            <person name="Kumar T.K.A."/>
            <person name="Kuo A."/>
            <person name="LaButti K."/>
            <person name="Larrondo L.F."/>
            <person name="Lindquist E."/>
            <person name="Ling A."/>
            <person name="Lombard V."/>
            <person name="Lucas S."/>
            <person name="Lundell T."/>
            <person name="Martin R."/>
            <person name="McLaughlin D.J."/>
            <person name="Morgenstern I."/>
            <person name="Morin E."/>
            <person name="Murat C."/>
            <person name="Nagy L.G."/>
            <person name="Nolan M."/>
            <person name="Ohm R.A."/>
            <person name="Patyshakuliyeva A."/>
            <person name="Rokas A."/>
            <person name="Ruiz-Duenas F.J."/>
            <person name="Sabat G."/>
            <person name="Salamov A."/>
            <person name="Samejima M."/>
            <person name="Schmutz J."/>
            <person name="Slot J.C."/>
            <person name="St John F."/>
            <person name="Stenlid J."/>
            <person name="Sun H."/>
            <person name="Sun S."/>
            <person name="Syed K."/>
            <person name="Tsang A."/>
            <person name="Wiebenga A."/>
            <person name="Young D."/>
            <person name="Pisabarro A."/>
            <person name="Eastwood D.C."/>
            <person name="Martin F."/>
            <person name="Cullen D."/>
            <person name="Grigoriev I.V."/>
            <person name="Hibbett D.S."/>
        </authorList>
    </citation>
    <scope>NUCLEOTIDE SEQUENCE [LARGE SCALE GENOMIC DNA]</scope>
    <source>
        <strain evidence="8">TFB10046</strain>
    </source>
</reference>
<proteinExistence type="inferred from homology"/>
<feature type="chain" id="PRO_5003732602" description="60S ribosomal protein L41" evidence="6">
    <location>
        <begin position="19"/>
        <end position="146"/>
    </location>
</feature>
<feature type="compositionally biased region" description="Basic residues" evidence="5">
    <location>
        <begin position="81"/>
        <end position="92"/>
    </location>
</feature>
<accession>J0D9N8</accession>
<dbReference type="Proteomes" id="UP000006514">
    <property type="component" value="Unassembled WGS sequence"/>
</dbReference>
<dbReference type="GO" id="GO:0005840">
    <property type="term" value="C:ribosome"/>
    <property type="evidence" value="ECO:0007669"/>
    <property type="project" value="UniProtKB-KW"/>
</dbReference>
<keyword evidence="2 4" id="KW-0687">Ribonucleoprotein</keyword>
<evidence type="ECO:0000256" key="4">
    <source>
        <dbReference type="RuleBase" id="RU368055"/>
    </source>
</evidence>
<evidence type="ECO:0000313" key="8">
    <source>
        <dbReference type="Proteomes" id="UP000006514"/>
    </source>
</evidence>
<protein>
    <recommendedName>
        <fullName evidence="4">60S ribosomal protein L41</fullName>
    </recommendedName>
</protein>
<dbReference type="GO" id="GO:1990904">
    <property type="term" value="C:ribonucleoprotein complex"/>
    <property type="evidence" value="ECO:0007669"/>
    <property type="project" value="UniProtKB-KW"/>
</dbReference>